<accession>A0ACC2WFA9</accession>
<keyword evidence="2" id="KW-1185">Reference proteome</keyword>
<gene>
    <name evidence="1" type="ORF">QFC19_001986</name>
</gene>
<comment type="caution">
    <text evidence="1">The sequence shown here is derived from an EMBL/GenBank/DDBJ whole genome shotgun (WGS) entry which is preliminary data.</text>
</comment>
<proteinExistence type="predicted"/>
<evidence type="ECO:0000313" key="1">
    <source>
        <dbReference type="EMBL" id="KAJ9109756.1"/>
    </source>
</evidence>
<name>A0ACC2WFA9_9TREE</name>
<organism evidence="1 2">
    <name type="scientific">Naganishia cerealis</name>
    <dbReference type="NCBI Taxonomy" id="610337"/>
    <lineage>
        <taxon>Eukaryota</taxon>
        <taxon>Fungi</taxon>
        <taxon>Dikarya</taxon>
        <taxon>Basidiomycota</taxon>
        <taxon>Agaricomycotina</taxon>
        <taxon>Tremellomycetes</taxon>
        <taxon>Filobasidiales</taxon>
        <taxon>Filobasidiaceae</taxon>
        <taxon>Naganishia</taxon>
    </lineage>
</organism>
<protein>
    <submittedName>
        <fullName evidence="1">Uncharacterized protein</fullName>
    </submittedName>
</protein>
<dbReference type="Proteomes" id="UP001241377">
    <property type="component" value="Unassembled WGS sequence"/>
</dbReference>
<evidence type="ECO:0000313" key="2">
    <source>
        <dbReference type="Proteomes" id="UP001241377"/>
    </source>
</evidence>
<sequence>MSTSTTAISVADIPSWYDYYRTKGIASEEESEYGFDEKLNKRVALIVGDITKLEVDMIVNAANNSLLGGGGVDGAIHRAAGPDLLKECRTLNGCDTGDVKVTRGYKLPAKQVAHTVGPIYNRNRAGDCADKLESCYARCMEALKNAGGSSIAFPSISCGVYGYPIEDATEIAVETVRALLEKPEYDNVQNVVFCQFSEGAQKTYEKVMARFFPTQPTTHITDDMAEEDEDAANDDEVVAR</sequence>
<dbReference type="EMBL" id="JASBWR010000016">
    <property type="protein sequence ID" value="KAJ9109756.1"/>
    <property type="molecule type" value="Genomic_DNA"/>
</dbReference>
<reference evidence="1" key="1">
    <citation type="submission" date="2023-04" db="EMBL/GenBank/DDBJ databases">
        <title>Draft Genome sequencing of Naganishia species isolated from polar environments using Oxford Nanopore Technology.</title>
        <authorList>
            <person name="Leo P."/>
            <person name="Venkateswaran K."/>
        </authorList>
    </citation>
    <scope>NUCLEOTIDE SEQUENCE</scope>
    <source>
        <strain evidence="1">MNA-CCFEE 5261</strain>
    </source>
</reference>